<keyword evidence="2" id="KW-0732">Signal</keyword>
<organism evidence="3 4">
    <name type="scientific">Nannocystis punicea</name>
    <dbReference type="NCBI Taxonomy" id="2995304"/>
    <lineage>
        <taxon>Bacteria</taxon>
        <taxon>Pseudomonadati</taxon>
        <taxon>Myxococcota</taxon>
        <taxon>Polyangia</taxon>
        <taxon>Nannocystales</taxon>
        <taxon>Nannocystaceae</taxon>
        <taxon>Nannocystis</taxon>
    </lineage>
</organism>
<evidence type="ECO:0000256" key="2">
    <source>
        <dbReference type="SAM" id="SignalP"/>
    </source>
</evidence>
<evidence type="ECO:0000256" key="1">
    <source>
        <dbReference type="SAM" id="MobiDB-lite"/>
    </source>
</evidence>
<sequence>MRRTLSVLLSFAAACAARPVEDGTEAGSSTTSTTSTTAVTTTLEGTTAETPTTGESTTEAPQPCLEHNYTGGAPGAWMLTCGLPELCGGDEPLTFFTTSPDALAPGEVEVDDLERARCMAAALRDRTLGQITWWHVVDVQVVSAPVSLEIVLHTAFVRSVAGSTLLEQDDTYEGIYDLRPPEFFADCAEGDALAVWLCLVDAIEPQCLPGPLGCPK</sequence>
<dbReference type="PROSITE" id="PS51257">
    <property type="entry name" value="PROKAR_LIPOPROTEIN"/>
    <property type="match status" value="1"/>
</dbReference>
<name>A0ABY7H2K5_9BACT</name>
<feature type="signal peptide" evidence="2">
    <location>
        <begin position="1"/>
        <end position="16"/>
    </location>
</feature>
<protein>
    <recommendedName>
        <fullName evidence="5">Lipoprotein</fullName>
    </recommendedName>
</protein>
<dbReference type="RefSeq" id="WP_269035831.1">
    <property type="nucleotide sequence ID" value="NZ_CP114040.1"/>
</dbReference>
<accession>A0ABY7H2K5</accession>
<reference evidence="3" key="1">
    <citation type="submission" date="2022-11" db="EMBL/GenBank/DDBJ databases">
        <title>Minimal conservation of predation-associated metabolite biosynthetic gene clusters underscores biosynthetic potential of Myxococcota including descriptions for ten novel species: Archangium lansinium sp. nov., Myxococcus landrumus sp. nov., Nannocystis bai.</title>
        <authorList>
            <person name="Ahearne A."/>
            <person name="Stevens C."/>
            <person name="Dowd S."/>
        </authorList>
    </citation>
    <scope>NUCLEOTIDE SEQUENCE</scope>
    <source>
        <strain evidence="3">Fl3</strain>
    </source>
</reference>
<dbReference type="Proteomes" id="UP001164459">
    <property type="component" value="Chromosome"/>
</dbReference>
<keyword evidence="4" id="KW-1185">Reference proteome</keyword>
<evidence type="ECO:0008006" key="5">
    <source>
        <dbReference type="Google" id="ProtNLM"/>
    </source>
</evidence>
<evidence type="ECO:0000313" key="3">
    <source>
        <dbReference type="EMBL" id="WAS93494.1"/>
    </source>
</evidence>
<evidence type="ECO:0000313" key="4">
    <source>
        <dbReference type="Proteomes" id="UP001164459"/>
    </source>
</evidence>
<feature type="compositionally biased region" description="Low complexity" evidence="1">
    <location>
        <begin position="25"/>
        <end position="60"/>
    </location>
</feature>
<proteinExistence type="predicted"/>
<gene>
    <name evidence="3" type="ORF">O0S08_45755</name>
</gene>
<feature type="chain" id="PRO_5046565764" description="Lipoprotein" evidence="2">
    <location>
        <begin position="17"/>
        <end position="216"/>
    </location>
</feature>
<dbReference type="EMBL" id="CP114040">
    <property type="protein sequence ID" value="WAS93494.1"/>
    <property type="molecule type" value="Genomic_DNA"/>
</dbReference>
<feature type="region of interest" description="Disordered" evidence="1">
    <location>
        <begin position="20"/>
        <end position="63"/>
    </location>
</feature>